<comment type="caution">
    <text evidence="5">The sequence shown here is derived from an EMBL/GenBank/DDBJ whole genome shotgun (WGS) entry which is preliminary data.</text>
</comment>
<dbReference type="GO" id="GO:0005524">
    <property type="term" value="F:ATP binding"/>
    <property type="evidence" value="ECO:0007669"/>
    <property type="project" value="UniProtKB-UniRule"/>
</dbReference>
<sequence length="358" mass="41161">MEKESFIKKNIEVSKNSINDYLIIMVANVKELTATTHDYNGTSIISEYYSLQQFEEISTTIKSLGFELKCYFDEDDFISDYENKIIRNNYPKKFIVLNSAQKGISPGRKSLIPAFCALHNILYSNSNAYVTSFIRNKYHWNSFLGKGNAPICESWVYDYKNGWGFNLSPPNGEKVICKLNSESSSIGLTQDNIFNYCFDKEEFIKDLSKKFKQKIIIQKFISGREIEVPVISTPNKTVSLSPVGISVNNQNDLNNIILDYSIRGNNKFSFYNFELENPTLAKKIMKVTEQVATDLEIFGYGRIDYRIDQDNNFFITDIATNPHITMSMSYYYAFKKMGFTYSDVLATLFGIIMSNSRD</sequence>
<evidence type="ECO:0000256" key="3">
    <source>
        <dbReference type="PROSITE-ProRule" id="PRU00409"/>
    </source>
</evidence>
<dbReference type="Pfam" id="PF07478">
    <property type="entry name" value="Dala_Dala_lig_C"/>
    <property type="match status" value="1"/>
</dbReference>
<evidence type="ECO:0000256" key="1">
    <source>
        <dbReference type="ARBA" id="ARBA00010871"/>
    </source>
</evidence>
<name>A0AAW8R729_CARDV</name>
<dbReference type="GO" id="GO:0008716">
    <property type="term" value="F:D-alanine-D-alanine ligase activity"/>
    <property type="evidence" value="ECO:0007669"/>
    <property type="project" value="InterPro"/>
</dbReference>
<evidence type="ECO:0000256" key="2">
    <source>
        <dbReference type="ARBA" id="ARBA00022598"/>
    </source>
</evidence>
<dbReference type="Proteomes" id="UP001249945">
    <property type="component" value="Unassembled WGS sequence"/>
</dbReference>
<reference evidence="5" key="1">
    <citation type="submission" date="2022-04" db="EMBL/GenBank/DDBJ databases">
        <title>Draft genome sequences of lactic acid bacteria (LAB) strains involved in meat spoilage.</title>
        <authorList>
            <person name="Palevich N."/>
        </authorList>
    </citation>
    <scope>NUCLEOTIDE SEQUENCE</scope>
    <source>
        <strain evidence="5">9-14</strain>
    </source>
</reference>
<keyword evidence="3" id="KW-0547">Nucleotide-binding</keyword>
<dbReference type="GO" id="GO:0046872">
    <property type="term" value="F:metal ion binding"/>
    <property type="evidence" value="ECO:0007669"/>
    <property type="project" value="InterPro"/>
</dbReference>
<dbReference type="PROSITE" id="PS50975">
    <property type="entry name" value="ATP_GRASP"/>
    <property type="match status" value="1"/>
</dbReference>
<protein>
    <recommendedName>
        <fullName evidence="4">ATP-grasp domain-containing protein</fullName>
    </recommendedName>
</protein>
<accession>A0AAW8R729</accession>
<dbReference type="PANTHER" id="PTHR23132:SF23">
    <property type="entry name" value="D-ALANINE--D-ALANINE LIGASE B"/>
    <property type="match status" value="1"/>
</dbReference>
<keyword evidence="2" id="KW-0436">Ligase</keyword>
<organism evidence="5 6">
    <name type="scientific">Carnobacterium divergens</name>
    <name type="common">Lactobacillus divergens</name>
    <dbReference type="NCBI Taxonomy" id="2748"/>
    <lineage>
        <taxon>Bacteria</taxon>
        <taxon>Bacillati</taxon>
        <taxon>Bacillota</taxon>
        <taxon>Bacilli</taxon>
        <taxon>Lactobacillales</taxon>
        <taxon>Carnobacteriaceae</taxon>
        <taxon>Carnobacterium</taxon>
    </lineage>
</organism>
<gene>
    <name evidence="5" type="ORF">MX635_03645</name>
</gene>
<proteinExistence type="inferred from homology"/>
<dbReference type="PANTHER" id="PTHR23132">
    <property type="entry name" value="D-ALANINE--D-ALANINE LIGASE"/>
    <property type="match status" value="1"/>
</dbReference>
<evidence type="ECO:0000313" key="6">
    <source>
        <dbReference type="Proteomes" id="UP001249945"/>
    </source>
</evidence>
<evidence type="ECO:0000259" key="4">
    <source>
        <dbReference type="PROSITE" id="PS50975"/>
    </source>
</evidence>
<dbReference type="InterPro" id="IPR011761">
    <property type="entry name" value="ATP-grasp"/>
</dbReference>
<dbReference type="AlphaFoldDB" id="A0AAW8R729"/>
<feature type="domain" description="ATP-grasp" evidence="4">
    <location>
        <begin position="141"/>
        <end position="350"/>
    </location>
</feature>
<dbReference type="InterPro" id="IPR011095">
    <property type="entry name" value="Dala_Dala_lig_C"/>
</dbReference>
<dbReference type="EMBL" id="JALRMR010000003">
    <property type="protein sequence ID" value="MDT1973485.1"/>
    <property type="molecule type" value="Genomic_DNA"/>
</dbReference>
<dbReference type="RefSeq" id="WP_311780064.1">
    <property type="nucleotide sequence ID" value="NZ_JALRMR010000003.1"/>
</dbReference>
<dbReference type="Gene3D" id="3.30.470.20">
    <property type="entry name" value="ATP-grasp fold, B domain"/>
    <property type="match status" value="1"/>
</dbReference>
<dbReference type="SUPFAM" id="SSF56059">
    <property type="entry name" value="Glutathione synthetase ATP-binding domain-like"/>
    <property type="match status" value="1"/>
</dbReference>
<keyword evidence="3" id="KW-0067">ATP-binding</keyword>
<comment type="similarity">
    <text evidence="1">Belongs to the D-alanine--D-alanine ligase family.</text>
</comment>
<evidence type="ECO:0000313" key="5">
    <source>
        <dbReference type="EMBL" id="MDT1973485.1"/>
    </source>
</evidence>